<dbReference type="InterPro" id="IPR003131">
    <property type="entry name" value="T1-type_BTB"/>
</dbReference>
<keyword evidence="7" id="KW-0630">Potassium</keyword>
<evidence type="ECO:0000256" key="9">
    <source>
        <dbReference type="ARBA" id="ARBA00023065"/>
    </source>
</evidence>
<dbReference type="Gene3D" id="3.30.710.10">
    <property type="entry name" value="Potassium Channel Kv1.1, Chain A"/>
    <property type="match status" value="1"/>
</dbReference>
<keyword evidence="11" id="KW-0407">Ion channel</keyword>
<keyword evidence="16" id="KW-1185">Reference proteome</keyword>
<evidence type="ECO:0000256" key="7">
    <source>
        <dbReference type="ARBA" id="ARBA00022958"/>
    </source>
</evidence>
<dbReference type="PRINTS" id="PR00169">
    <property type="entry name" value="KCHANNEL"/>
</dbReference>
<evidence type="ECO:0000256" key="5">
    <source>
        <dbReference type="ARBA" id="ARBA00022826"/>
    </source>
</evidence>
<evidence type="ECO:0000256" key="1">
    <source>
        <dbReference type="ARBA" id="ARBA00004141"/>
    </source>
</evidence>
<dbReference type="EMBL" id="CALNXI010000544">
    <property type="protein sequence ID" value="CAH3028971.1"/>
    <property type="molecule type" value="Genomic_DNA"/>
</dbReference>
<dbReference type="Proteomes" id="UP001159427">
    <property type="component" value="Unassembled WGS sequence"/>
</dbReference>
<keyword evidence="3" id="KW-0633">Potassium transport</keyword>
<feature type="compositionally biased region" description="Low complexity" evidence="12">
    <location>
        <begin position="481"/>
        <end position="495"/>
    </location>
</feature>
<feature type="transmembrane region" description="Helical" evidence="13">
    <location>
        <begin position="420"/>
        <end position="441"/>
    </location>
</feature>
<dbReference type="InterPro" id="IPR003974">
    <property type="entry name" value="K_chnl_volt-dep_Kv3"/>
</dbReference>
<feature type="transmembrane region" description="Helical" evidence="13">
    <location>
        <begin position="267"/>
        <end position="285"/>
    </location>
</feature>
<feature type="transmembrane region" description="Helical" evidence="13">
    <location>
        <begin position="359"/>
        <end position="380"/>
    </location>
</feature>
<dbReference type="SMART" id="SM00225">
    <property type="entry name" value="BTB"/>
    <property type="match status" value="1"/>
</dbReference>
<accession>A0ABN8MH16</accession>
<dbReference type="InterPro" id="IPR028325">
    <property type="entry name" value="VG_K_chnl"/>
</dbReference>
<feature type="compositionally biased region" description="Basic and acidic residues" evidence="12">
    <location>
        <begin position="8"/>
        <end position="18"/>
    </location>
</feature>
<dbReference type="SUPFAM" id="SSF81324">
    <property type="entry name" value="Voltage-gated potassium channels"/>
    <property type="match status" value="1"/>
</dbReference>
<dbReference type="InterPro" id="IPR003968">
    <property type="entry name" value="K_chnl_volt-dep_Kv"/>
</dbReference>
<proteinExistence type="predicted"/>
<evidence type="ECO:0000313" key="15">
    <source>
        <dbReference type="EMBL" id="CAH3028971.1"/>
    </source>
</evidence>
<sequence length="567" mass="64140">MSELNKAASKEVIRIREEDAVEEDFKMEEEESPGGSNDQDCELHKQLSQQSSSPPQTSKRKDRISINVGGIRHETYRSTLKNIPDTRLSWLADASAGSVDYDADLGEYFFDRHPGVFSNVLNYYRTGKLHCPLDVCGPLFEDELNFWGIDDQQVESCCWLTYRQHRDAQETLAAFEGVEFDNDFDDDEPPDFCRYGFAFAAEAVPDTTWWQKYQPRIWTLMEEPYSSKLAKVIAYTTLTLIVISVILFCLESLTFFRDGKPQLSLEILEGICVAWFTLELLVRFIFCPHKLAFFKKVMNWIDFLAIVPFYISLGYPSESDVEILNIIRLIRIFRIFKLSRHSSGLQILGHTLRASVRELLLLISFLLIGVVLFASLIYYWEKDAENTKFTDIPNCFWWAVVTMTTVGYGDMAPTTTVGKFIGSICAVCGVLTIALPVPVIVNNFSLYYSHAQARLKLPKKRRRLLVNASNALKASAVVENGMSGDSKGSSDSGCGENSTSNGGRKCSLLITDELNEIKPRRPVRRDSHLFNNSAASSNGDVPTNRPTYAMQKRTSMRPTVPTLPEIE</sequence>
<evidence type="ECO:0000259" key="14">
    <source>
        <dbReference type="SMART" id="SM00225"/>
    </source>
</evidence>
<evidence type="ECO:0000256" key="2">
    <source>
        <dbReference type="ARBA" id="ARBA00022448"/>
    </source>
</evidence>
<feature type="region of interest" description="Disordered" evidence="12">
    <location>
        <begin position="480"/>
        <end position="501"/>
    </location>
</feature>
<keyword evidence="4 13" id="KW-0812">Transmembrane</keyword>
<dbReference type="PRINTS" id="PR01491">
    <property type="entry name" value="KVCHANNEL"/>
</dbReference>
<evidence type="ECO:0000256" key="13">
    <source>
        <dbReference type="SAM" id="Phobius"/>
    </source>
</evidence>
<dbReference type="InterPro" id="IPR027359">
    <property type="entry name" value="Volt_channel_dom_sf"/>
</dbReference>
<evidence type="ECO:0000256" key="10">
    <source>
        <dbReference type="ARBA" id="ARBA00023136"/>
    </source>
</evidence>
<evidence type="ECO:0000256" key="11">
    <source>
        <dbReference type="ARBA" id="ARBA00023303"/>
    </source>
</evidence>
<dbReference type="Pfam" id="PF02214">
    <property type="entry name" value="BTB_2"/>
    <property type="match status" value="1"/>
</dbReference>
<dbReference type="Gene3D" id="1.10.287.70">
    <property type="match status" value="1"/>
</dbReference>
<feature type="transmembrane region" description="Helical" evidence="13">
    <location>
        <begin position="232"/>
        <end position="255"/>
    </location>
</feature>
<feature type="region of interest" description="Disordered" evidence="12">
    <location>
        <begin position="1"/>
        <end position="64"/>
    </location>
</feature>
<dbReference type="Gene3D" id="1.20.120.350">
    <property type="entry name" value="Voltage-gated potassium channels. Chain C"/>
    <property type="match status" value="1"/>
</dbReference>
<keyword evidence="8 13" id="KW-1133">Transmembrane helix</keyword>
<feature type="region of interest" description="Disordered" evidence="12">
    <location>
        <begin position="520"/>
        <end position="567"/>
    </location>
</feature>
<organism evidence="15 16">
    <name type="scientific">Porites evermanni</name>
    <dbReference type="NCBI Taxonomy" id="104178"/>
    <lineage>
        <taxon>Eukaryota</taxon>
        <taxon>Metazoa</taxon>
        <taxon>Cnidaria</taxon>
        <taxon>Anthozoa</taxon>
        <taxon>Hexacorallia</taxon>
        <taxon>Scleractinia</taxon>
        <taxon>Fungiina</taxon>
        <taxon>Poritidae</taxon>
        <taxon>Porites</taxon>
    </lineage>
</organism>
<dbReference type="InterPro" id="IPR000210">
    <property type="entry name" value="BTB/POZ_dom"/>
</dbReference>
<feature type="compositionally biased region" description="Acidic residues" evidence="12">
    <location>
        <begin position="19"/>
        <end position="32"/>
    </location>
</feature>
<comment type="caution">
    <text evidence="15">The sequence shown here is derived from an EMBL/GenBank/DDBJ whole genome shotgun (WGS) entry which is preliminary data.</text>
</comment>
<keyword evidence="5" id="KW-0631">Potassium channel</keyword>
<evidence type="ECO:0000256" key="8">
    <source>
        <dbReference type="ARBA" id="ARBA00022989"/>
    </source>
</evidence>
<keyword evidence="10 13" id="KW-0472">Membrane</keyword>
<dbReference type="Pfam" id="PF00520">
    <property type="entry name" value="Ion_trans"/>
    <property type="match status" value="1"/>
</dbReference>
<feature type="compositionally biased region" description="Low complexity" evidence="12">
    <location>
        <begin position="46"/>
        <end position="56"/>
    </location>
</feature>
<reference evidence="15 16" key="1">
    <citation type="submission" date="2022-05" db="EMBL/GenBank/DDBJ databases">
        <authorList>
            <consortium name="Genoscope - CEA"/>
            <person name="William W."/>
        </authorList>
    </citation>
    <scope>NUCLEOTIDE SEQUENCE [LARGE SCALE GENOMIC DNA]</scope>
</reference>
<keyword evidence="9" id="KW-0406">Ion transport</keyword>
<dbReference type="PANTHER" id="PTHR11537">
    <property type="entry name" value="VOLTAGE-GATED POTASSIUM CHANNEL"/>
    <property type="match status" value="1"/>
</dbReference>
<dbReference type="CDD" id="cd18379">
    <property type="entry name" value="BTB_POZ_Kv3_KCNC"/>
    <property type="match status" value="1"/>
</dbReference>
<dbReference type="PRINTS" id="PR01498">
    <property type="entry name" value="SHAWCHANNEL"/>
</dbReference>
<keyword evidence="6" id="KW-0851">Voltage-gated channel</keyword>
<dbReference type="PANTHER" id="PTHR11537:SF252">
    <property type="entry name" value="POTASSIUM VOLTAGE-GATED CHANNEL PROTEIN SHAW"/>
    <property type="match status" value="1"/>
</dbReference>
<keyword evidence="2" id="KW-0813">Transport</keyword>
<evidence type="ECO:0000256" key="4">
    <source>
        <dbReference type="ARBA" id="ARBA00022692"/>
    </source>
</evidence>
<feature type="domain" description="BTB" evidence="14">
    <location>
        <begin position="62"/>
        <end position="165"/>
    </location>
</feature>
<dbReference type="SUPFAM" id="SSF54695">
    <property type="entry name" value="POZ domain"/>
    <property type="match status" value="1"/>
</dbReference>
<evidence type="ECO:0000256" key="3">
    <source>
        <dbReference type="ARBA" id="ARBA00022538"/>
    </source>
</evidence>
<comment type="subcellular location">
    <subcellularLocation>
        <location evidence="1">Membrane</location>
        <topology evidence="1">Multi-pass membrane protein</topology>
    </subcellularLocation>
</comment>
<protein>
    <recommendedName>
        <fullName evidence="14">BTB domain-containing protein</fullName>
    </recommendedName>
</protein>
<evidence type="ECO:0000256" key="12">
    <source>
        <dbReference type="SAM" id="MobiDB-lite"/>
    </source>
</evidence>
<evidence type="ECO:0000256" key="6">
    <source>
        <dbReference type="ARBA" id="ARBA00022882"/>
    </source>
</evidence>
<name>A0ABN8MH16_9CNID</name>
<feature type="compositionally biased region" description="Polar residues" evidence="12">
    <location>
        <begin position="529"/>
        <end position="557"/>
    </location>
</feature>
<gene>
    <name evidence="15" type="ORF">PEVE_00035268</name>
</gene>
<dbReference type="InterPro" id="IPR005821">
    <property type="entry name" value="Ion_trans_dom"/>
</dbReference>
<dbReference type="InterPro" id="IPR011333">
    <property type="entry name" value="SKP1/BTB/POZ_sf"/>
</dbReference>
<evidence type="ECO:0000313" key="16">
    <source>
        <dbReference type="Proteomes" id="UP001159427"/>
    </source>
</evidence>